<organism evidence="1 2">
    <name type="scientific">Pararge aegeria aegeria</name>
    <dbReference type="NCBI Taxonomy" id="348720"/>
    <lineage>
        <taxon>Eukaryota</taxon>
        <taxon>Metazoa</taxon>
        <taxon>Ecdysozoa</taxon>
        <taxon>Arthropoda</taxon>
        <taxon>Hexapoda</taxon>
        <taxon>Insecta</taxon>
        <taxon>Pterygota</taxon>
        <taxon>Neoptera</taxon>
        <taxon>Endopterygota</taxon>
        <taxon>Lepidoptera</taxon>
        <taxon>Glossata</taxon>
        <taxon>Ditrysia</taxon>
        <taxon>Papilionoidea</taxon>
        <taxon>Nymphalidae</taxon>
        <taxon>Satyrinae</taxon>
        <taxon>Satyrini</taxon>
        <taxon>Parargina</taxon>
        <taxon>Pararge</taxon>
    </lineage>
</organism>
<dbReference type="EMBL" id="CAKXAJ010001601">
    <property type="protein sequence ID" value="CAH2207922.1"/>
    <property type="molecule type" value="Genomic_DNA"/>
</dbReference>
<dbReference type="AlphaFoldDB" id="A0A8S4QF88"/>
<proteinExistence type="predicted"/>
<evidence type="ECO:0000313" key="2">
    <source>
        <dbReference type="Proteomes" id="UP000838756"/>
    </source>
</evidence>
<accession>A0A8S4QF88</accession>
<protein>
    <submittedName>
        <fullName evidence="1">Jg3991 protein</fullName>
    </submittedName>
</protein>
<gene>
    <name evidence="1" type="primary">jg3991</name>
    <name evidence="1" type="ORF">PAEG_LOCUS539</name>
</gene>
<dbReference type="Proteomes" id="UP000838756">
    <property type="component" value="Unassembled WGS sequence"/>
</dbReference>
<keyword evidence="2" id="KW-1185">Reference proteome</keyword>
<sequence length="29" mass="3298">AEKCIVKEIPKANITTEAQAKKEDPEREK</sequence>
<evidence type="ECO:0000313" key="1">
    <source>
        <dbReference type="EMBL" id="CAH2207922.1"/>
    </source>
</evidence>
<feature type="non-terminal residue" evidence="1">
    <location>
        <position position="1"/>
    </location>
</feature>
<comment type="caution">
    <text evidence="1">The sequence shown here is derived from an EMBL/GenBank/DDBJ whole genome shotgun (WGS) entry which is preliminary data.</text>
</comment>
<name>A0A8S4QF88_9NEOP</name>
<reference evidence="1" key="1">
    <citation type="submission" date="2022-03" db="EMBL/GenBank/DDBJ databases">
        <authorList>
            <person name="Lindestad O."/>
        </authorList>
    </citation>
    <scope>NUCLEOTIDE SEQUENCE</scope>
</reference>